<evidence type="ECO:0000313" key="5">
    <source>
        <dbReference type="Proteomes" id="UP000249299"/>
    </source>
</evidence>
<dbReference type="CDD" id="cd03136">
    <property type="entry name" value="GATase1_AraC_ArgR_like"/>
    <property type="match status" value="1"/>
</dbReference>
<comment type="caution">
    <text evidence="4">The sequence shown here is derived from an EMBL/GenBank/DDBJ whole genome shotgun (WGS) entry which is preliminary data.</text>
</comment>
<name>A0A327JT87_9HYPH</name>
<dbReference type="Pfam" id="PF12833">
    <property type="entry name" value="HTH_18"/>
    <property type="match status" value="1"/>
</dbReference>
<dbReference type="Proteomes" id="UP000249299">
    <property type="component" value="Unassembled WGS sequence"/>
</dbReference>
<evidence type="ECO:0000313" key="4">
    <source>
        <dbReference type="EMBL" id="RAI28684.1"/>
    </source>
</evidence>
<protein>
    <submittedName>
        <fullName evidence="4">AraC family transcriptional regulator</fullName>
    </submittedName>
</protein>
<dbReference type="AlphaFoldDB" id="A0A327JT87"/>
<dbReference type="SUPFAM" id="SSF46689">
    <property type="entry name" value="Homeodomain-like"/>
    <property type="match status" value="2"/>
</dbReference>
<dbReference type="GO" id="GO:0003700">
    <property type="term" value="F:DNA-binding transcription factor activity"/>
    <property type="evidence" value="ECO:0007669"/>
    <property type="project" value="InterPro"/>
</dbReference>
<keyword evidence="5" id="KW-1185">Reference proteome</keyword>
<organism evidence="4 5">
    <name type="scientific">Rhodobium orientis</name>
    <dbReference type="NCBI Taxonomy" id="34017"/>
    <lineage>
        <taxon>Bacteria</taxon>
        <taxon>Pseudomonadati</taxon>
        <taxon>Pseudomonadota</taxon>
        <taxon>Alphaproteobacteria</taxon>
        <taxon>Hyphomicrobiales</taxon>
        <taxon>Rhodobiaceae</taxon>
        <taxon>Rhodobium</taxon>
    </lineage>
</organism>
<dbReference type="InterPro" id="IPR009057">
    <property type="entry name" value="Homeodomain-like_sf"/>
</dbReference>
<dbReference type="Gene3D" id="3.40.50.880">
    <property type="match status" value="1"/>
</dbReference>
<dbReference type="RefSeq" id="WP_111433432.1">
    <property type="nucleotide sequence ID" value="NZ_JACIGG010000005.1"/>
</dbReference>
<feature type="domain" description="HTH araC/xylS-type" evidence="3">
    <location>
        <begin position="221"/>
        <end position="319"/>
    </location>
</feature>
<sequence length="319" mass="34299">MDIAPETPPYRVAVLVIDDFALMSFAALVEPMRAANLLAGGTLYDVRCLSLSGKDAKSSGGAYVPVAGSIEDPGEADLFMVVAGGDPFAVSDSRLFSRLRRIARSGMTLGGVSGGPVILARAGLMAARRMTVHWEYREGLQEILPNLLIEKSLYVVDRDRITCAGGTAPIDLMHAIIASHHGPAFARTVADWFLHTDVRPSAGPQRAGLIERWGTTNAAVLDAITMMESHIADPLRLDQLADFAGLGPRQLNRLFREHLGATTMGFYRDLRLEKARNLIRNSPLALSEIALAAGFSSSAHFAAAHTQRYGAPPSALRRG</sequence>
<reference evidence="4 5" key="1">
    <citation type="submission" date="2017-07" db="EMBL/GenBank/DDBJ databases">
        <title>Draft Genome Sequences of Select Purple Nonsulfur Bacteria.</title>
        <authorList>
            <person name="Lasarre B."/>
            <person name="Mckinlay J.B."/>
        </authorList>
    </citation>
    <scope>NUCLEOTIDE SEQUENCE [LARGE SCALE GENOMIC DNA]</scope>
    <source>
        <strain evidence="4 5">DSM 11290</strain>
    </source>
</reference>
<accession>A0A327JT87</accession>
<dbReference type="OrthoDB" id="9793400at2"/>
<dbReference type="InterPro" id="IPR002818">
    <property type="entry name" value="DJ-1/PfpI"/>
</dbReference>
<evidence type="ECO:0000259" key="3">
    <source>
        <dbReference type="PROSITE" id="PS01124"/>
    </source>
</evidence>
<gene>
    <name evidence="4" type="ORF">CH339_06055</name>
</gene>
<dbReference type="SUPFAM" id="SSF52317">
    <property type="entry name" value="Class I glutamine amidotransferase-like"/>
    <property type="match status" value="1"/>
</dbReference>
<dbReference type="EMBL" id="NPEV01000008">
    <property type="protein sequence ID" value="RAI28684.1"/>
    <property type="molecule type" value="Genomic_DNA"/>
</dbReference>
<keyword evidence="1" id="KW-0805">Transcription regulation</keyword>
<dbReference type="GO" id="GO:0043565">
    <property type="term" value="F:sequence-specific DNA binding"/>
    <property type="evidence" value="ECO:0007669"/>
    <property type="project" value="InterPro"/>
</dbReference>
<dbReference type="InterPro" id="IPR018060">
    <property type="entry name" value="HTH_AraC"/>
</dbReference>
<dbReference type="InterPro" id="IPR029062">
    <property type="entry name" value="Class_I_gatase-like"/>
</dbReference>
<keyword evidence="2" id="KW-0804">Transcription</keyword>
<dbReference type="InterPro" id="IPR052158">
    <property type="entry name" value="INH-QAR"/>
</dbReference>
<dbReference type="PANTHER" id="PTHR43130:SF3">
    <property type="entry name" value="HTH-TYPE TRANSCRIPTIONAL REGULATOR RV1931C"/>
    <property type="match status" value="1"/>
</dbReference>
<evidence type="ECO:0000256" key="2">
    <source>
        <dbReference type="ARBA" id="ARBA00023163"/>
    </source>
</evidence>
<dbReference type="Pfam" id="PF01965">
    <property type="entry name" value="DJ-1_PfpI"/>
    <property type="match status" value="1"/>
</dbReference>
<dbReference type="Gene3D" id="1.10.10.60">
    <property type="entry name" value="Homeodomain-like"/>
    <property type="match status" value="1"/>
</dbReference>
<proteinExistence type="predicted"/>
<dbReference type="PANTHER" id="PTHR43130">
    <property type="entry name" value="ARAC-FAMILY TRANSCRIPTIONAL REGULATOR"/>
    <property type="match status" value="1"/>
</dbReference>
<evidence type="ECO:0000256" key="1">
    <source>
        <dbReference type="ARBA" id="ARBA00023015"/>
    </source>
</evidence>
<dbReference type="SMART" id="SM00342">
    <property type="entry name" value="HTH_ARAC"/>
    <property type="match status" value="1"/>
</dbReference>
<dbReference type="PROSITE" id="PS01124">
    <property type="entry name" value="HTH_ARAC_FAMILY_2"/>
    <property type="match status" value="1"/>
</dbReference>